<accession>A0AAD1X7M3</accession>
<proteinExistence type="predicted"/>
<organism evidence="1 2">
    <name type="scientific">Euplotes crassus</name>
    <dbReference type="NCBI Taxonomy" id="5936"/>
    <lineage>
        <taxon>Eukaryota</taxon>
        <taxon>Sar</taxon>
        <taxon>Alveolata</taxon>
        <taxon>Ciliophora</taxon>
        <taxon>Intramacronucleata</taxon>
        <taxon>Spirotrichea</taxon>
        <taxon>Hypotrichia</taxon>
        <taxon>Euplotida</taxon>
        <taxon>Euplotidae</taxon>
        <taxon>Moneuplotes</taxon>
    </lineage>
</organism>
<gene>
    <name evidence="1" type="ORF">ECRASSUSDP1_LOCUS1995</name>
</gene>
<protein>
    <submittedName>
        <fullName evidence="1">Uncharacterized protein</fullName>
    </submittedName>
</protein>
<dbReference type="EMBL" id="CAMPGE010001887">
    <property type="protein sequence ID" value="CAI2360691.1"/>
    <property type="molecule type" value="Genomic_DNA"/>
</dbReference>
<keyword evidence="2" id="KW-1185">Reference proteome</keyword>
<sequence length="624" mass="73548">MESSNTIAKLGSFTFCSNILPFVGYADQCYCLMRSLNSDCYKMWKRYEVFLISEILTKRNLDKIFALLSMQQNKLENILKLFRVFVHLKDSDDCIRLIELISKVKHVEIYGAIIENYSDTGDLVAKILAYHEILLRKVRIKDIRIPVRIIKDFKRESNACEEKLAQILPRINLDTSEYTGKDKSVCITIDRYSWDNICLNIKNSLDFWSKEVIQAYWFKTCYPRTPPAMISKEYSPGRYRYFNLPVDPFMTVECDRDNYMSISMSKFTYKWGDLFNTNITEGITHFQVQLRKFEHIYAEFEFQNTNYYSIYEDQKEEDKTSEEEDKEDPQNNVCGNIYIVCVRKKRVYKYSFSYLRVKVLNSEQPVSDNFFKSFNGFLQVKQIDELEVIDLAPLKYDPKMEKDLLDFWGYDPHVIEDFFFIDCAYQTEDFLRKYRDEMIYKEVSIQKPSFTTTLTNIYDKDDVGDLDYNKINMVVDCTSHIFKDKISVDYSIFDSIILKTDTFDDKQNISKWFPKAAIEKIVSSKLSELHINCILSEHKLNLLVALMKENLPKTSSLNKLVFGCRKGTKLDTLEEVLHQFPSLSNISIYRSNYPLPDLARYFDCKDIDVIGKFERITTVSHIKT</sequence>
<reference evidence="1" key="1">
    <citation type="submission" date="2023-07" db="EMBL/GenBank/DDBJ databases">
        <authorList>
            <consortium name="AG Swart"/>
            <person name="Singh M."/>
            <person name="Singh A."/>
            <person name="Seah K."/>
            <person name="Emmerich C."/>
        </authorList>
    </citation>
    <scope>NUCLEOTIDE SEQUENCE</scope>
    <source>
        <strain evidence="1">DP1</strain>
    </source>
</reference>
<comment type="caution">
    <text evidence="1">The sequence shown here is derived from an EMBL/GenBank/DDBJ whole genome shotgun (WGS) entry which is preliminary data.</text>
</comment>
<name>A0AAD1X7M3_EUPCR</name>
<dbReference type="AlphaFoldDB" id="A0AAD1X7M3"/>
<evidence type="ECO:0000313" key="1">
    <source>
        <dbReference type="EMBL" id="CAI2360691.1"/>
    </source>
</evidence>
<evidence type="ECO:0000313" key="2">
    <source>
        <dbReference type="Proteomes" id="UP001295684"/>
    </source>
</evidence>
<dbReference type="Proteomes" id="UP001295684">
    <property type="component" value="Unassembled WGS sequence"/>
</dbReference>